<evidence type="ECO:0000313" key="1">
    <source>
        <dbReference type="EMBL" id="GIY47388.1"/>
    </source>
</evidence>
<accession>A0AAV4TTC9</accession>
<sequence length="84" mass="9818">MPEIDGTAYPCVDKTGANPLDEWRNRDLKKVEKIFKQHRFQNNTENCGANDERTLNTNLRLMKMEEISWYWNILVWISGGQSTG</sequence>
<evidence type="ECO:0000313" key="2">
    <source>
        <dbReference type="Proteomes" id="UP001054945"/>
    </source>
</evidence>
<dbReference type="AlphaFoldDB" id="A0AAV4TTC9"/>
<proteinExistence type="predicted"/>
<comment type="caution">
    <text evidence="1">The sequence shown here is derived from an EMBL/GenBank/DDBJ whole genome shotgun (WGS) entry which is preliminary data.</text>
</comment>
<reference evidence="1 2" key="1">
    <citation type="submission" date="2021-06" db="EMBL/GenBank/DDBJ databases">
        <title>Caerostris extrusa draft genome.</title>
        <authorList>
            <person name="Kono N."/>
            <person name="Arakawa K."/>
        </authorList>
    </citation>
    <scope>NUCLEOTIDE SEQUENCE [LARGE SCALE GENOMIC DNA]</scope>
</reference>
<organism evidence="1 2">
    <name type="scientific">Caerostris extrusa</name>
    <name type="common">Bark spider</name>
    <name type="synonym">Caerostris bankana</name>
    <dbReference type="NCBI Taxonomy" id="172846"/>
    <lineage>
        <taxon>Eukaryota</taxon>
        <taxon>Metazoa</taxon>
        <taxon>Ecdysozoa</taxon>
        <taxon>Arthropoda</taxon>
        <taxon>Chelicerata</taxon>
        <taxon>Arachnida</taxon>
        <taxon>Araneae</taxon>
        <taxon>Araneomorphae</taxon>
        <taxon>Entelegynae</taxon>
        <taxon>Araneoidea</taxon>
        <taxon>Araneidae</taxon>
        <taxon>Caerostris</taxon>
    </lineage>
</organism>
<gene>
    <name evidence="1" type="ORF">CEXT_52731</name>
</gene>
<protein>
    <submittedName>
        <fullName evidence="1">Uncharacterized protein</fullName>
    </submittedName>
</protein>
<keyword evidence="2" id="KW-1185">Reference proteome</keyword>
<dbReference type="EMBL" id="BPLR01011571">
    <property type="protein sequence ID" value="GIY47388.1"/>
    <property type="molecule type" value="Genomic_DNA"/>
</dbReference>
<dbReference type="Proteomes" id="UP001054945">
    <property type="component" value="Unassembled WGS sequence"/>
</dbReference>
<name>A0AAV4TTC9_CAEEX</name>